<protein>
    <submittedName>
        <fullName evidence="1">Uncharacterized protein</fullName>
    </submittedName>
</protein>
<dbReference type="Proteomes" id="UP000053660">
    <property type="component" value="Unassembled WGS sequence"/>
</dbReference>
<organism evidence="1 2">
    <name type="scientific">Oesophagostomum dentatum</name>
    <name type="common">Nodular worm</name>
    <dbReference type="NCBI Taxonomy" id="61180"/>
    <lineage>
        <taxon>Eukaryota</taxon>
        <taxon>Metazoa</taxon>
        <taxon>Ecdysozoa</taxon>
        <taxon>Nematoda</taxon>
        <taxon>Chromadorea</taxon>
        <taxon>Rhabditida</taxon>
        <taxon>Rhabditina</taxon>
        <taxon>Rhabditomorpha</taxon>
        <taxon>Strongyloidea</taxon>
        <taxon>Strongylidae</taxon>
        <taxon>Oesophagostomum</taxon>
    </lineage>
</organism>
<name>A0A0B1RWR4_OESDE</name>
<evidence type="ECO:0000313" key="2">
    <source>
        <dbReference type="Proteomes" id="UP000053660"/>
    </source>
</evidence>
<gene>
    <name evidence="1" type="ORF">OESDEN_22857</name>
</gene>
<reference evidence="1 2" key="1">
    <citation type="submission" date="2014-03" db="EMBL/GenBank/DDBJ databases">
        <title>Draft genome of the hookworm Oesophagostomum dentatum.</title>
        <authorList>
            <person name="Mitreva M."/>
        </authorList>
    </citation>
    <scope>NUCLEOTIDE SEQUENCE [LARGE SCALE GENOMIC DNA]</scope>
    <source>
        <strain evidence="1 2">OD-Hann</strain>
    </source>
</reference>
<sequence length="44" mass="5069">MLFMKGSPILRSAGFRSRWSAFSMISMLISDHSMFLATRKSDRN</sequence>
<proteinExistence type="predicted"/>
<dbReference type="AlphaFoldDB" id="A0A0B1RWR4"/>
<keyword evidence="2" id="KW-1185">Reference proteome</keyword>
<accession>A0A0B1RWR4</accession>
<dbReference type="EMBL" id="KN610678">
    <property type="protein sequence ID" value="KHJ77523.1"/>
    <property type="molecule type" value="Genomic_DNA"/>
</dbReference>
<evidence type="ECO:0000313" key="1">
    <source>
        <dbReference type="EMBL" id="KHJ77523.1"/>
    </source>
</evidence>